<sequence>MDYRSSSTEISVSRGANDAVIPEARVAIIAVRGCGKSRREMADTFGTTRLDTIIRLRVGLFPPVLHVRLSELVH</sequence>
<dbReference type="Proteomes" id="UP000193689">
    <property type="component" value="Unassembled WGS sequence"/>
</dbReference>
<dbReference type="InParanoid" id="A0A1Y2E6E5"/>
<evidence type="ECO:0000313" key="1">
    <source>
        <dbReference type="EMBL" id="ORY67143.1"/>
    </source>
</evidence>
<dbReference type="RefSeq" id="XP_040717767.1">
    <property type="nucleotide sequence ID" value="XM_040853717.1"/>
</dbReference>
<organism evidence="1 2">
    <name type="scientific">Pseudomassariella vexata</name>
    <dbReference type="NCBI Taxonomy" id="1141098"/>
    <lineage>
        <taxon>Eukaryota</taxon>
        <taxon>Fungi</taxon>
        <taxon>Dikarya</taxon>
        <taxon>Ascomycota</taxon>
        <taxon>Pezizomycotina</taxon>
        <taxon>Sordariomycetes</taxon>
        <taxon>Xylariomycetidae</taxon>
        <taxon>Amphisphaeriales</taxon>
        <taxon>Pseudomassariaceae</taxon>
        <taxon>Pseudomassariella</taxon>
    </lineage>
</organism>
<evidence type="ECO:0000313" key="2">
    <source>
        <dbReference type="Proteomes" id="UP000193689"/>
    </source>
</evidence>
<name>A0A1Y2E6E5_9PEZI</name>
<protein>
    <submittedName>
        <fullName evidence="1">Uncharacterized protein</fullName>
    </submittedName>
</protein>
<accession>A0A1Y2E6E5</accession>
<proteinExistence type="predicted"/>
<keyword evidence="2" id="KW-1185">Reference proteome</keyword>
<dbReference type="AlphaFoldDB" id="A0A1Y2E6E5"/>
<dbReference type="GeneID" id="63769929"/>
<gene>
    <name evidence="1" type="ORF">BCR38DRAFT_152079</name>
</gene>
<dbReference type="EMBL" id="MCFJ01000004">
    <property type="protein sequence ID" value="ORY67143.1"/>
    <property type="molecule type" value="Genomic_DNA"/>
</dbReference>
<reference evidence="1 2" key="1">
    <citation type="submission" date="2016-07" db="EMBL/GenBank/DDBJ databases">
        <title>Pervasive Adenine N6-methylation of Active Genes in Fungi.</title>
        <authorList>
            <consortium name="DOE Joint Genome Institute"/>
            <person name="Mondo S.J."/>
            <person name="Dannebaum R.O."/>
            <person name="Kuo R.C."/>
            <person name="Labutti K."/>
            <person name="Haridas S."/>
            <person name="Kuo A."/>
            <person name="Salamov A."/>
            <person name="Ahrendt S.R."/>
            <person name="Lipzen A."/>
            <person name="Sullivan W."/>
            <person name="Andreopoulos W.B."/>
            <person name="Clum A."/>
            <person name="Lindquist E."/>
            <person name="Daum C."/>
            <person name="Ramamoorthy G.K."/>
            <person name="Gryganskyi A."/>
            <person name="Culley D."/>
            <person name="Magnuson J.K."/>
            <person name="James T.Y."/>
            <person name="O'Malley M.A."/>
            <person name="Stajich J.E."/>
            <person name="Spatafora J.W."/>
            <person name="Visel A."/>
            <person name="Grigoriev I.V."/>
        </authorList>
    </citation>
    <scope>NUCLEOTIDE SEQUENCE [LARGE SCALE GENOMIC DNA]</scope>
    <source>
        <strain evidence="1 2">CBS 129021</strain>
    </source>
</reference>
<comment type="caution">
    <text evidence="1">The sequence shown here is derived from an EMBL/GenBank/DDBJ whole genome shotgun (WGS) entry which is preliminary data.</text>
</comment>